<reference evidence="2" key="1">
    <citation type="journal article" date="2018" name="Nat. Genet.">
        <title>Extensive intraspecific gene order and gene structural variations between Mo17 and other maize genomes.</title>
        <authorList>
            <person name="Sun S."/>
            <person name="Zhou Y."/>
            <person name="Chen J."/>
            <person name="Shi J."/>
            <person name="Zhao H."/>
            <person name="Zhao H."/>
            <person name="Song W."/>
            <person name="Zhang M."/>
            <person name="Cui Y."/>
            <person name="Dong X."/>
            <person name="Liu H."/>
            <person name="Ma X."/>
            <person name="Jiao Y."/>
            <person name="Wang B."/>
            <person name="Wei X."/>
            <person name="Stein J.C."/>
            <person name="Glaubitz J.C."/>
            <person name="Lu F."/>
            <person name="Yu G."/>
            <person name="Liang C."/>
            <person name="Fengler K."/>
            <person name="Li B."/>
            <person name="Rafalski A."/>
            <person name="Schnable P.S."/>
            <person name="Ware D.H."/>
            <person name="Buckler E.S."/>
            <person name="Lai J."/>
        </authorList>
    </citation>
    <scope>NUCLEOTIDE SEQUENCE [LARGE SCALE GENOMIC DNA]</scope>
    <source>
        <tissue evidence="2">Seedling</tissue>
    </source>
</reference>
<gene>
    <name evidence="2" type="ORF">Zm00014a_024742</name>
</gene>
<evidence type="ECO:0000313" key="2">
    <source>
        <dbReference type="EMBL" id="PWZ30761.1"/>
    </source>
</evidence>
<sequence>MRVYITATATAGEGDATKPKAPPPHQQQQQQARRGCRSAAATGLLAGLLLFRAALLAIEAGASLCPSTAAGCLDWRAGLGRWLYGGGDGGDATEVSLAALGALGPGRRGGHHVAALATTWPPAPSCLLTGAGKR</sequence>
<organism evidence="2">
    <name type="scientific">Zea mays</name>
    <name type="common">Maize</name>
    <dbReference type="NCBI Taxonomy" id="4577"/>
    <lineage>
        <taxon>Eukaryota</taxon>
        <taxon>Viridiplantae</taxon>
        <taxon>Streptophyta</taxon>
        <taxon>Embryophyta</taxon>
        <taxon>Tracheophyta</taxon>
        <taxon>Spermatophyta</taxon>
        <taxon>Magnoliopsida</taxon>
        <taxon>Liliopsida</taxon>
        <taxon>Poales</taxon>
        <taxon>Poaceae</taxon>
        <taxon>PACMAD clade</taxon>
        <taxon>Panicoideae</taxon>
        <taxon>Andropogonodae</taxon>
        <taxon>Andropogoneae</taxon>
        <taxon>Tripsacinae</taxon>
        <taxon>Zea</taxon>
    </lineage>
</organism>
<dbReference type="Proteomes" id="UP000251960">
    <property type="component" value="Chromosome 3"/>
</dbReference>
<dbReference type="EMBL" id="NCVQ01000004">
    <property type="protein sequence ID" value="PWZ30761.1"/>
    <property type="molecule type" value="Genomic_DNA"/>
</dbReference>
<protein>
    <submittedName>
        <fullName evidence="2">Uncharacterized protein</fullName>
    </submittedName>
</protein>
<comment type="caution">
    <text evidence="2">The sequence shown here is derived from an EMBL/GenBank/DDBJ whole genome shotgun (WGS) entry which is preliminary data.</text>
</comment>
<evidence type="ECO:0000256" key="1">
    <source>
        <dbReference type="SAM" id="MobiDB-lite"/>
    </source>
</evidence>
<dbReference type="AlphaFoldDB" id="A0A3L6FEJ4"/>
<feature type="region of interest" description="Disordered" evidence="1">
    <location>
        <begin position="7"/>
        <end position="35"/>
    </location>
</feature>
<name>A0A3L6FEJ4_MAIZE</name>
<accession>A0A3L6FEJ4</accession>
<proteinExistence type="predicted"/>
<dbReference type="ExpressionAtlas" id="A0A3L6FEJ4">
    <property type="expression patterns" value="baseline and differential"/>
</dbReference>